<accession>F4CJQ7</accession>
<evidence type="ECO:0000256" key="3">
    <source>
        <dbReference type="ARBA" id="ARBA00022692"/>
    </source>
</evidence>
<dbReference type="OrthoDB" id="3790922at2"/>
<dbReference type="Proteomes" id="UP000007809">
    <property type="component" value="Chromosome"/>
</dbReference>
<keyword evidence="4 7" id="KW-1133">Transmembrane helix</keyword>
<feature type="transmembrane region" description="Helical" evidence="7">
    <location>
        <begin position="100"/>
        <end position="121"/>
    </location>
</feature>
<dbReference type="PIRSF" id="PIRSF006060">
    <property type="entry name" value="AA_transporter"/>
    <property type="match status" value="1"/>
</dbReference>
<evidence type="ECO:0000256" key="4">
    <source>
        <dbReference type="ARBA" id="ARBA00022989"/>
    </source>
</evidence>
<evidence type="ECO:0000256" key="6">
    <source>
        <dbReference type="SAM" id="MobiDB-lite"/>
    </source>
</evidence>
<feature type="transmembrane region" description="Helical" evidence="7">
    <location>
        <begin position="370"/>
        <end position="395"/>
    </location>
</feature>
<organism evidence="8 9">
    <name type="scientific">Pseudonocardia dioxanivorans (strain ATCC 55486 / DSM 44775 / JCM 13855 / CB1190)</name>
    <dbReference type="NCBI Taxonomy" id="675635"/>
    <lineage>
        <taxon>Bacteria</taxon>
        <taxon>Bacillati</taxon>
        <taxon>Actinomycetota</taxon>
        <taxon>Actinomycetes</taxon>
        <taxon>Pseudonocardiales</taxon>
        <taxon>Pseudonocardiaceae</taxon>
        <taxon>Pseudonocardia</taxon>
    </lineage>
</organism>
<dbReference type="GO" id="GO:0022857">
    <property type="term" value="F:transmembrane transporter activity"/>
    <property type="evidence" value="ECO:0007669"/>
    <property type="project" value="InterPro"/>
</dbReference>
<feature type="region of interest" description="Disordered" evidence="6">
    <location>
        <begin position="481"/>
        <end position="516"/>
    </location>
</feature>
<evidence type="ECO:0000256" key="5">
    <source>
        <dbReference type="ARBA" id="ARBA00023136"/>
    </source>
</evidence>
<evidence type="ECO:0000256" key="7">
    <source>
        <dbReference type="SAM" id="Phobius"/>
    </source>
</evidence>
<feature type="transmembrane region" description="Helical" evidence="7">
    <location>
        <begin position="203"/>
        <end position="222"/>
    </location>
</feature>
<dbReference type="InterPro" id="IPR050367">
    <property type="entry name" value="APC_superfamily"/>
</dbReference>
<keyword evidence="2" id="KW-1003">Cell membrane</keyword>
<keyword evidence="5 7" id="KW-0472">Membrane</keyword>
<gene>
    <name evidence="8" type="ordered locus">Psed_3747</name>
</gene>
<feature type="transmembrane region" description="Helical" evidence="7">
    <location>
        <begin position="402"/>
        <end position="426"/>
    </location>
</feature>
<dbReference type="RefSeq" id="WP_013675836.1">
    <property type="nucleotide sequence ID" value="NC_015312.1"/>
</dbReference>
<sequence length="516" mass="51098">MRDRPVVPRLRQRSPVHGLRRRGLGPLEVLAQSVSGAAPSAAMAATPAIVAVSAGGATVWSFVAATVLALLIAGCIARFTRRMAAPGGLYTLTAKGLSPGAAFACGVALLVGYGMLAAAALVGGATYLQALVLRLGGTGSVVLPVVAVVVVGLAAGGLALRGVRLSARVVLLAELVSITLMLAIFVLLLAAPLPGPDAAQPGLGLGGVAAGVLPALAAFIGFEVATSLGAEARRPFRSVPRAVTATAVVSGLLCVFAAQTQVVGFAAAPGGLAGQNAPVAVLATARGWPWVAPLLDLGLTMSFFACVLATVNGIARVLFSLGRDGVALRGFGRTHPRFATPHVAIGVVAPVLVVVLAVALLAGAPLGGTLTFLLTVGTGGFLVAYLLVCLAAPVFLRRIGELTWPAVAATAVIAPILVAVLVAFVARSGGTPVVVVLAALAVAGACWFGWLRLRRPDRIAGIGVYDETVADDVLGADVVGAGVPGGGDGPGTGGPGTDGPGTGGSRGPDARPDRAA</sequence>
<dbReference type="AlphaFoldDB" id="F4CJQ7"/>
<dbReference type="EMBL" id="CP002593">
    <property type="protein sequence ID" value="AEA25917.1"/>
    <property type="molecule type" value="Genomic_DNA"/>
</dbReference>
<dbReference type="KEGG" id="pdx:Psed_3747"/>
<feature type="transmembrane region" description="Helical" evidence="7">
    <location>
        <begin position="59"/>
        <end position="79"/>
    </location>
</feature>
<dbReference type="HOGENOM" id="CLU_007946_20_2_11"/>
<dbReference type="STRING" id="675635.Psed_3747"/>
<feature type="transmembrane region" description="Helical" evidence="7">
    <location>
        <begin position="432"/>
        <end position="451"/>
    </location>
</feature>
<dbReference type="eggNOG" id="COG0531">
    <property type="taxonomic scope" value="Bacteria"/>
</dbReference>
<feature type="compositionally biased region" description="Gly residues" evidence="6">
    <location>
        <begin position="482"/>
        <end position="506"/>
    </location>
</feature>
<proteinExistence type="predicted"/>
<dbReference type="PANTHER" id="PTHR42770:SF16">
    <property type="entry name" value="AMINO ACID PERMEASE"/>
    <property type="match status" value="1"/>
</dbReference>
<comment type="subcellular location">
    <subcellularLocation>
        <location evidence="1">Cell membrane</location>
        <topology evidence="1">Multi-pass membrane protein</topology>
    </subcellularLocation>
</comment>
<feature type="transmembrane region" description="Helical" evidence="7">
    <location>
        <begin position="297"/>
        <end position="322"/>
    </location>
</feature>
<feature type="transmembrane region" description="Helical" evidence="7">
    <location>
        <begin position="243"/>
        <end position="268"/>
    </location>
</feature>
<evidence type="ECO:0000256" key="1">
    <source>
        <dbReference type="ARBA" id="ARBA00004651"/>
    </source>
</evidence>
<feature type="transmembrane region" description="Helical" evidence="7">
    <location>
        <begin position="141"/>
        <end position="160"/>
    </location>
</feature>
<reference evidence="8 9" key="1">
    <citation type="journal article" date="2011" name="J. Bacteriol.">
        <title>Genome sequence of the 1,4-dioxane-degrading Pseudonocardia dioxanivorans strain CB1190.</title>
        <authorList>
            <person name="Sales C.M."/>
            <person name="Mahendra S."/>
            <person name="Grostern A."/>
            <person name="Parales R.E."/>
            <person name="Goodwin L.A."/>
            <person name="Woyke T."/>
            <person name="Nolan M."/>
            <person name="Lapidus A."/>
            <person name="Chertkov O."/>
            <person name="Ovchinnikova G."/>
            <person name="Sczyrba A."/>
            <person name="Alvarez-Cohen L."/>
        </authorList>
    </citation>
    <scope>NUCLEOTIDE SEQUENCE [LARGE SCALE GENOMIC DNA]</scope>
    <source>
        <strain evidence="9">ATCC 55486 / DSM 44775 / JCM 13855 / CB1190</strain>
    </source>
</reference>
<dbReference type="InterPro" id="IPR002293">
    <property type="entry name" value="AA/rel_permease1"/>
</dbReference>
<feature type="transmembrane region" description="Helical" evidence="7">
    <location>
        <begin position="169"/>
        <end position="191"/>
    </location>
</feature>
<keyword evidence="3 7" id="KW-0812">Transmembrane</keyword>
<evidence type="ECO:0000256" key="2">
    <source>
        <dbReference type="ARBA" id="ARBA00022475"/>
    </source>
</evidence>
<dbReference type="PANTHER" id="PTHR42770">
    <property type="entry name" value="AMINO ACID TRANSPORTER-RELATED"/>
    <property type="match status" value="1"/>
</dbReference>
<evidence type="ECO:0000313" key="9">
    <source>
        <dbReference type="Proteomes" id="UP000007809"/>
    </source>
</evidence>
<feature type="transmembrane region" description="Helical" evidence="7">
    <location>
        <begin position="343"/>
        <end position="364"/>
    </location>
</feature>
<dbReference type="Pfam" id="PF13520">
    <property type="entry name" value="AA_permease_2"/>
    <property type="match status" value="1"/>
</dbReference>
<protein>
    <submittedName>
        <fullName evidence="8">Amino acid permease-associated region</fullName>
    </submittedName>
</protein>
<keyword evidence="9" id="KW-1185">Reference proteome</keyword>
<evidence type="ECO:0000313" key="8">
    <source>
        <dbReference type="EMBL" id="AEA25917.1"/>
    </source>
</evidence>
<dbReference type="GO" id="GO:0005886">
    <property type="term" value="C:plasma membrane"/>
    <property type="evidence" value="ECO:0007669"/>
    <property type="project" value="UniProtKB-SubCell"/>
</dbReference>
<feature type="transmembrane region" description="Helical" evidence="7">
    <location>
        <begin position="29"/>
        <end position="53"/>
    </location>
</feature>
<dbReference type="Gene3D" id="1.20.1740.10">
    <property type="entry name" value="Amino acid/polyamine transporter I"/>
    <property type="match status" value="1"/>
</dbReference>
<name>F4CJQ7_PSEUX</name>